<evidence type="ECO:0000313" key="2">
    <source>
        <dbReference type="EMBL" id="KAL3287478.1"/>
    </source>
</evidence>
<accession>A0ABD2P938</accession>
<organism evidence="2 3">
    <name type="scientific">Cryptolaemus montrouzieri</name>
    <dbReference type="NCBI Taxonomy" id="559131"/>
    <lineage>
        <taxon>Eukaryota</taxon>
        <taxon>Metazoa</taxon>
        <taxon>Ecdysozoa</taxon>
        <taxon>Arthropoda</taxon>
        <taxon>Hexapoda</taxon>
        <taxon>Insecta</taxon>
        <taxon>Pterygota</taxon>
        <taxon>Neoptera</taxon>
        <taxon>Endopterygota</taxon>
        <taxon>Coleoptera</taxon>
        <taxon>Polyphaga</taxon>
        <taxon>Cucujiformia</taxon>
        <taxon>Coccinelloidea</taxon>
        <taxon>Coccinellidae</taxon>
        <taxon>Scymninae</taxon>
        <taxon>Scymnini</taxon>
        <taxon>Cryptolaemus</taxon>
    </lineage>
</organism>
<name>A0ABD2P938_9CUCU</name>
<feature type="region of interest" description="Disordered" evidence="1">
    <location>
        <begin position="30"/>
        <end position="58"/>
    </location>
</feature>
<protein>
    <submittedName>
        <fullName evidence="2">Uncharacterized protein</fullName>
    </submittedName>
</protein>
<feature type="compositionally biased region" description="Acidic residues" evidence="1">
    <location>
        <begin position="35"/>
        <end position="45"/>
    </location>
</feature>
<keyword evidence="3" id="KW-1185">Reference proteome</keyword>
<evidence type="ECO:0000256" key="1">
    <source>
        <dbReference type="SAM" id="MobiDB-lite"/>
    </source>
</evidence>
<reference evidence="2 3" key="1">
    <citation type="journal article" date="2021" name="BMC Biol.">
        <title>Horizontally acquired antibacterial genes associated with adaptive radiation of ladybird beetles.</title>
        <authorList>
            <person name="Li H.S."/>
            <person name="Tang X.F."/>
            <person name="Huang Y.H."/>
            <person name="Xu Z.Y."/>
            <person name="Chen M.L."/>
            <person name="Du X.Y."/>
            <person name="Qiu B.Y."/>
            <person name="Chen P.T."/>
            <person name="Zhang W."/>
            <person name="Slipinski A."/>
            <person name="Escalona H.E."/>
            <person name="Waterhouse R.M."/>
            <person name="Zwick A."/>
            <person name="Pang H."/>
        </authorList>
    </citation>
    <scope>NUCLEOTIDE SEQUENCE [LARGE SCALE GENOMIC DNA]</scope>
    <source>
        <strain evidence="2">SYSU2018</strain>
    </source>
</reference>
<feature type="compositionally biased region" description="Basic and acidic residues" evidence="1">
    <location>
        <begin position="46"/>
        <end position="58"/>
    </location>
</feature>
<proteinExistence type="predicted"/>
<comment type="caution">
    <text evidence="2">The sequence shown here is derived from an EMBL/GenBank/DDBJ whole genome shotgun (WGS) entry which is preliminary data.</text>
</comment>
<gene>
    <name evidence="2" type="ORF">HHI36_001949</name>
</gene>
<dbReference type="Proteomes" id="UP001516400">
    <property type="component" value="Unassembled WGS sequence"/>
</dbReference>
<dbReference type="AlphaFoldDB" id="A0ABD2P938"/>
<evidence type="ECO:0000313" key="3">
    <source>
        <dbReference type="Proteomes" id="UP001516400"/>
    </source>
</evidence>
<dbReference type="EMBL" id="JABFTP020000185">
    <property type="protein sequence ID" value="KAL3287478.1"/>
    <property type="molecule type" value="Genomic_DNA"/>
</dbReference>
<sequence length="116" mass="13747">MLITTSKKGMSRYLQLKQEDKDLEIVYRQQQGAPEEYDSSEEEQVYDSKEKEEPEHNDRIIPETVKVQEIKQKIKRQIKEYRINKLRKKPFHEQIASEAINGTINQKTETKPLLTA</sequence>